<dbReference type="Proteomes" id="UP000302139">
    <property type="component" value="Unassembled WGS sequence"/>
</dbReference>
<dbReference type="GO" id="GO:0015074">
    <property type="term" value="P:DNA integration"/>
    <property type="evidence" value="ECO:0007669"/>
    <property type="project" value="InterPro"/>
</dbReference>
<dbReference type="AlphaFoldDB" id="A0A4D4MDN7"/>
<dbReference type="InterPro" id="IPR050090">
    <property type="entry name" value="Tyrosine_recombinase_XerCD"/>
</dbReference>
<dbReference type="InterPro" id="IPR002104">
    <property type="entry name" value="Integrase_catalytic"/>
</dbReference>
<accession>A0A4D4MDN7</accession>
<dbReference type="EMBL" id="BJHY01000002">
    <property type="protein sequence ID" value="GDY80338.1"/>
    <property type="molecule type" value="Genomic_DNA"/>
</dbReference>
<reference evidence="6 7" key="1">
    <citation type="submission" date="2019-04" db="EMBL/GenBank/DDBJ databases">
        <title>Draft genome sequences of Streptomyces avermitilis ATCC 31267.</title>
        <authorList>
            <person name="Komaki H."/>
            <person name="Tamura T."/>
            <person name="Hosoyama A."/>
        </authorList>
    </citation>
    <scope>NUCLEOTIDE SEQUENCE [LARGE SCALE GENOMIC DNA]</scope>
    <source>
        <strain evidence="6 7">ATCC 31267</strain>
    </source>
</reference>
<evidence type="ECO:0000313" key="5">
    <source>
        <dbReference type="EMBL" id="GDY70061.1"/>
    </source>
</evidence>
<protein>
    <recommendedName>
        <fullName evidence="4">Tyr recombinase domain-containing protein</fullName>
    </recommendedName>
</protein>
<dbReference type="PROSITE" id="PS51898">
    <property type="entry name" value="TYR_RECOMBINASE"/>
    <property type="match status" value="1"/>
</dbReference>
<reference evidence="5 8" key="2">
    <citation type="submission" date="2019-04" db="EMBL/GenBank/DDBJ databases">
        <title>Draft genome sequences of Streptomyces avermitilis NBRC 14893.</title>
        <authorList>
            <person name="Komaki H."/>
            <person name="Tamura T."/>
            <person name="Hosoyama A."/>
        </authorList>
    </citation>
    <scope>NUCLEOTIDE SEQUENCE [LARGE SCALE GENOMIC DNA]</scope>
    <source>
        <strain evidence="5 8">NBRC 14893</strain>
    </source>
</reference>
<dbReference type="Gene3D" id="1.10.150.130">
    <property type="match status" value="1"/>
</dbReference>
<dbReference type="InterPro" id="IPR011010">
    <property type="entry name" value="DNA_brk_join_enz"/>
</dbReference>
<sequence>MARDVEAPIGSARLELVEGVRLLHPADAVLEAMLTGWGRQQRGGRHLQEKTVSDRIATIRRFVKFADAFPWTWGAADMDEWTTHLVAEKHLQPSTIRATQGAVRMFCDYLLDPRYDWAVECERRFGTHPIQVCHEWNTLDHLLDYEGDPDRRPMTRGELQQLFDHIDERVDLAIRRGRKGALTAYRDATLFKVIYGWGLRRTETARLDTFDWYRNPKAKEFGRFGMLEVRYGKSSRGQPPKRRSVCSTMPWAVEAVEDYTTNIRPRFKGHDRSKALWLSERGTRLSAKEIDERFSVYRKALKLDEDLVPHCLRHSYVTHSIEDGADPVFIQQQVGHEYASTTALYTGVSGDFANTMMRKAIDSALQRDLQDFGPGGRSRR</sequence>
<dbReference type="EMBL" id="BJHX01000003">
    <property type="protein sequence ID" value="GDY70061.1"/>
    <property type="molecule type" value="Genomic_DNA"/>
</dbReference>
<gene>
    <name evidence="5" type="ORF">SAV14893_094540</name>
    <name evidence="6" type="ORF">SAV31267_098230</name>
</gene>
<dbReference type="CDD" id="cd00397">
    <property type="entry name" value="DNA_BRE_C"/>
    <property type="match status" value="1"/>
</dbReference>
<evidence type="ECO:0000256" key="1">
    <source>
        <dbReference type="ARBA" id="ARBA00008857"/>
    </source>
</evidence>
<dbReference type="Gene3D" id="1.10.443.10">
    <property type="entry name" value="Intergrase catalytic core"/>
    <property type="match status" value="1"/>
</dbReference>
<dbReference type="Proteomes" id="UP000299211">
    <property type="component" value="Unassembled WGS sequence"/>
</dbReference>
<dbReference type="GO" id="GO:0006310">
    <property type="term" value="P:DNA recombination"/>
    <property type="evidence" value="ECO:0007669"/>
    <property type="project" value="UniProtKB-KW"/>
</dbReference>
<dbReference type="PANTHER" id="PTHR30349:SF41">
    <property type="entry name" value="INTEGRASE_RECOMBINASE PROTEIN MJ0367-RELATED"/>
    <property type="match status" value="1"/>
</dbReference>
<comment type="similarity">
    <text evidence="1">Belongs to the 'phage' integrase family.</text>
</comment>
<dbReference type="SUPFAM" id="SSF56349">
    <property type="entry name" value="DNA breaking-rejoining enzymes"/>
    <property type="match status" value="1"/>
</dbReference>
<dbReference type="OMA" id="WAVECER"/>
<dbReference type="GO" id="GO:0003677">
    <property type="term" value="F:DNA binding"/>
    <property type="evidence" value="ECO:0007669"/>
    <property type="project" value="UniProtKB-KW"/>
</dbReference>
<evidence type="ECO:0000313" key="7">
    <source>
        <dbReference type="Proteomes" id="UP000299211"/>
    </source>
</evidence>
<dbReference type="InterPro" id="IPR010998">
    <property type="entry name" value="Integrase_recombinase_N"/>
</dbReference>
<dbReference type="InterPro" id="IPR013762">
    <property type="entry name" value="Integrase-like_cat_sf"/>
</dbReference>
<dbReference type="RefSeq" id="WP_010981595.1">
    <property type="nucleotide sequence ID" value="NZ_JBIUAZ010000018.1"/>
</dbReference>
<evidence type="ECO:0000313" key="8">
    <source>
        <dbReference type="Proteomes" id="UP000302139"/>
    </source>
</evidence>
<name>A0A4D4MDN7_STRAX</name>
<evidence type="ECO:0000256" key="3">
    <source>
        <dbReference type="ARBA" id="ARBA00023172"/>
    </source>
</evidence>
<proteinExistence type="inferred from homology"/>
<organism evidence="5 8">
    <name type="scientific">Streptomyces avermitilis</name>
    <dbReference type="NCBI Taxonomy" id="33903"/>
    <lineage>
        <taxon>Bacteria</taxon>
        <taxon>Bacillati</taxon>
        <taxon>Actinomycetota</taxon>
        <taxon>Actinomycetes</taxon>
        <taxon>Kitasatosporales</taxon>
        <taxon>Streptomycetaceae</taxon>
        <taxon>Streptomyces</taxon>
    </lineage>
</organism>
<dbReference type="PANTHER" id="PTHR30349">
    <property type="entry name" value="PHAGE INTEGRASE-RELATED"/>
    <property type="match status" value="1"/>
</dbReference>
<evidence type="ECO:0000313" key="6">
    <source>
        <dbReference type="EMBL" id="GDY80338.1"/>
    </source>
</evidence>
<evidence type="ECO:0000259" key="4">
    <source>
        <dbReference type="PROSITE" id="PS51898"/>
    </source>
</evidence>
<keyword evidence="2" id="KW-0238">DNA-binding</keyword>
<evidence type="ECO:0000256" key="2">
    <source>
        <dbReference type="ARBA" id="ARBA00023125"/>
    </source>
</evidence>
<feature type="domain" description="Tyr recombinase" evidence="4">
    <location>
        <begin position="149"/>
        <end position="362"/>
    </location>
</feature>
<comment type="caution">
    <text evidence="5">The sequence shown here is derived from an EMBL/GenBank/DDBJ whole genome shotgun (WGS) entry which is preliminary data.</text>
</comment>
<keyword evidence="3" id="KW-0233">DNA recombination</keyword>
<dbReference type="GeneID" id="41537349"/>
<dbReference type="Pfam" id="PF00589">
    <property type="entry name" value="Phage_integrase"/>
    <property type="match status" value="1"/>
</dbReference>